<name>A0ABV6CJ19_9RHOB</name>
<dbReference type="Proteomes" id="UP001589795">
    <property type="component" value="Unassembled WGS sequence"/>
</dbReference>
<dbReference type="PANTHER" id="PTHR30035:SF3">
    <property type="entry name" value="INTERMEMBRANE PHOSPHOLIPID TRANSPORT SYSTEM LIPOPROTEIN MLAA"/>
    <property type="match status" value="1"/>
</dbReference>
<evidence type="ECO:0000256" key="2">
    <source>
        <dbReference type="ARBA" id="ARBA00022729"/>
    </source>
</evidence>
<protein>
    <submittedName>
        <fullName evidence="4">VacJ family lipoprotein</fullName>
    </submittedName>
</protein>
<dbReference type="RefSeq" id="WP_378926304.1">
    <property type="nucleotide sequence ID" value="NZ_JBHLWQ010000055.1"/>
</dbReference>
<keyword evidence="4" id="KW-0449">Lipoprotein</keyword>
<reference evidence="4 5" key="1">
    <citation type="submission" date="2024-09" db="EMBL/GenBank/DDBJ databases">
        <authorList>
            <person name="Sun Q."/>
            <person name="Mori K."/>
        </authorList>
    </citation>
    <scope>NUCLEOTIDE SEQUENCE [LARGE SCALE GENOMIC DNA]</scope>
    <source>
        <strain evidence="4 5">CCM 7904</strain>
    </source>
</reference>
<sequence length="261" mass="27825">MKLLPTGRRLVCLLAGLAVAGCVSQSVQRDGVTINDPFEAQNRRVHAFNKGLDARVIGPVADRLKGDDDGPRDPDAPIGPLQMVINAGRNLSLPVKVVNGLLQGRPGDAGQNLTRFAVNSTLGLGGLFDPAAASFGVTERDTDFGETLAVWGVPEGAYLELPILGPSTQRDAVGQVVDLLIDPLYHVLDAKGAAVVFGLRVASKAGDRARFGDSVDGILQGSADSYAQLRLIWLMNRRHDLGEERAEYDPYDDAAIDPYAE</sequence>
<feature type="chain" id="PRO_5045376275" evidence="3">
    <location>
        <begin position="21"/>
        <end position="261"/>
    </location>
</feature>
<dbReference type="Pfam" id="PF04333">
    <property type="entry name" value="MlaA"/>
    <property type="match status" value="1"/>
</dbReference>
<dbReference type="InterPro" id="IPR007428">
    <property type="entry name" value="MlaA"/>
</dbReference>
<proteinExistence type="inferred from homology"/>
<comment type="similarity">
    <text evidence="1">Belongs to the MlaA family.</text>
</comment>
<keyword evidence="5" id="KW-1185">Reference proteome</keyword>
<evidence type="ECO:0000313" key="4">
    <source>
        <dbReference type="EMBL" id="MFC0199805.1"/>
    </source>
</evidence>
<comment type="caution">
    <text evidence="4">The sequence shown here is derived from an EMBL/GenBank/DDBJ whole genome shotgun (WGS) entry which is preliminary data.</text>
</comment>
<feature type="signal peptide" evidence="3">
    <location>
        <begin position="1"/>
        <end position="20"/>
    </location>
</feature>
<dbReference type="PANTHER" id="PTHR30035">
    <property type="entry name" value="LIPOPROTEIN VACJ-RELATED"/>
    <property type="match status" value="1"/>
</dbReference>
<evidence type="ECO:0000256" key="3">
    <source>
        <dbReference type="SAM" id="SignalP"/>
    </source>
</evidence>
<keyword evidence="2 3" id="KW-0732">Signal</keyword>
<dbReference type="PRINTS" id="PR01805">
    <property type="entry name" value="VACJLIPOPROT"/>
</dbReference>
<organism evidence="4 5">
    <name type="scientific">Paracoccus rhizosphaerae</name>
    <dbReference type="NCBI Taxonomy" id="1133347"/>
    <lineage>
        <taxon>Bacteria</taxon>
        <taxon>Pseudomonadati</taxon>
        <taxon>Pseudomonadota</taxon>
        <taxon>Alphaproteobacteria</taxon>
        <taxon>Rhodobacterales</taxon>
        <taxon>Paracoccaceae</taxon>
        <taxon>Paracoccus</taxon>
    </lineage>
</organism>
<evidence type="ECO:0000313" key="5">
    <source>
        <dbReference type="Proteomes" id="UP001589795"/>
    </source>
</evidence>
<dbReference type="EMBL" id="JBHLWQ010000055">
    <property type="protein sequence ID" value="MFC0199805.1"/>
    <property type="molecule type" value="Genomic_DNA"/>
</dbReference>
<accession>A0ABV6CJ19</accession>
<gene>
    <name evidence="4" type="ORF">ACFFIZ_05610</name>
</gene>
<dbReference type="PROSITE" id="PS51257">
    <property type="entry name" value="PROKAR_LIPOPROTEIN"/>
    <property type="match status" value="1"/>
</dbReference>
<evidence type="ECO:0000256" key="1">
    <source>
        <dbReference type="ARBA" id="ARBA00010634"/>
    </source>
</evidence>